<feature type="repeat" description="PPR" evidence="2">
    <location>
        <begin position="337"/>
        <end position="371"/>
    </location>
</feature>
<dbReference type="SUPFAM" id="SSF48452">
    <property type="entry name" value="TPR-like"/>
    <property type="match status" value="1"/>
</dbReference>
<proteinExistence type="predicted"/>
<dbReference type="EMBL" id="BDSP01000184">
    <property type="protein sequence ID" value="GAX22550.1"/>
    <property type="molecule type" value="Genomic_DNA"/>
</dbReference>
<protein>
    <recommendedName>
        <fullName evidence="5">Smr domain-containing protein</fullName>
    </recommendedName>
</protein>
<dbReference type="Pfam" id="PF13812">
    <property type="entry name" value="PPR_3"/>
    <property type="match status" value="3"/>
</dbReference>
<feature type="repeat" description="PPR" evidence="2">
    <location>
        <begin position="553"/>
        <end position="587"/>
    </location>
</feature>
<dbReference type="InterPro" id="IPR036063">
    <property type="entry name" value="Smr_dom_sf"/>
</dbReference>
<gene>
    <name evidence="3" type="ORF">FisN_14Hh174</name>
</gene>
<evidence type="ECO:0000256" key="1">
    <source>
        <dbReference type="ARBA" id="ARBA00022737"/>
    </source>
</evidence>
<dbReference type="InterPro" id="IPR002885">
    <property type="entry name" value="PPR_rpt"/>
</dbReference>
<dbReference type="SUPFAM" id="SSF160443">
    <property type="entry name" value="SMR domain-like"/>
    <property type="match status" value="1"/>
</dbReference>
<feature type="repeat" description="PPR" evidence="2">
    <location>
        <begin position="372"/>
        <end position="406"/>
    </location>
</feature>
<dbReference type="AlphaFoldDB" id="A0A1Z5K8G4"/>
<dbReference type="NCBIfam" id="TIGR00756">
    <property type="entry name" value="PPR"/>
    <property type="match status" value="2"/>
</dbReference>
<organism evidence="3 4">
    <name type="scientific">Fistulifera solaris</name>
    <name type="common">Oleaginous diatom</name>
    <dbReference type="NCBI Taxonomy" id="1519565"/>
    <lineage>
        <taxon>Eukaryota</taxon>
        <taxon>Sar</taxon>
        <taxon>Stramenopiles</taxon>
        <taxon>Ochrophyta</taxon>
        <taxon>Bacillariophyta</taxon>
        <taxon>Bacillariophyceae</taxon>
        <taxon>Bacillariophycidae</taxon>
        <taxon>Naviculales</taxon>
        <taxon>Naviculaceae</taxon>
        <taxon>Fistulifera</taxon>
    </lineage>
</organism>
<name>A0A1Z5K8G4_FISSO</name>
<evidence type="ECO:0000313" key="4">
    <source>
        <dbReference type="Proteomes" id="UP000198406"/>
    </source>
</evidence>
<evidence type="ECO:0008006" key="5">
    <source>
        <dbReference type="Google" id="ProtNLM"/>
    </source>
</evidence>
<dbReference type="Proteomes" id="UP000198406">
    <property type="component" value="Unassembled WGS sequence"/>
</dbReference>
<keyword evidence="4" id="KW-1185">Reference proteome</keyword>
<evidence type="ECO:0000256" key="2">
    <source>
        <dbReference type="PROSITE-ProRule" id="PRU00708"/>
    </source>
</evidence>
<dbReference type="OrthoDB" id="5588846at2759"/>
<evidence type="ECO:0000313" key="3">
    <source>
        <dbReference type="EMBL" id="GAX22550.1"/>
    </source>
</evidence>
<dbReference type="Gene3D" id="1.25.40.10">
    <property type="entry name" value="Tetratricopeptide repeat domain"/>
    <property type="match status" value="4"/>
</dbReference>
<dbReference type="PANTHER" id="PTHR47447:SF17">
    <property type="entry name" value="OS12G0638900 PROTEIN"/>
    <property type="match status" value="1"/>
</dbReference>
<dbReference type="PANTHER" id="PTHR47447">
    <property type="entry name" value="OS03G0856100 PROTEIN"/>
    <property type="match status" value="1"/>
</dbReference>
<sequence>MALLVLASHGGHLLHGRAVLDRMKRSNVLPTSVTLTQLFRLCNDIEEAYLMKQQLTEEYRNVAWDESVWESVLFACSRNLAGADRKRIWLILDEFLSEIKSTNIVLNKAMYLPLLLVTSETRDISRALTYYEDMKRDKIYMTDALWGALLQVCASAANDEEALKIMKDMSDQDVMLNALHCTSYLNALARNGRIETAIDFLHYMANSPKSSPTASFGGIFVDLPDMICIRAVLRACVENEPYQTALSLFDDIRNGCFGPNVALDETCYNILLAACPDADEAKKLIREMNLSRRHRKGAIPPSKVSYTRAISVCRKSKDVDSALYFVKHARDNGVSPDLQMYTAAIWVSAEAENVRCATKLFREMKEKNIAPSLVTYNGLITAYARKGDADSALDLYFSALSDGFETSRPTSALLASTLRKIDEADTRLQSIEKVINASHGDELDSQTLGPILILAIETYAKLGRVDDALHIFHKIQIPCDVGCVRAITCALSVNPDYWSEAVAIIHSSDTVVGQAPSYIDPVSLGYAMIACAKANKWEEALVLFRLYGDWKTPNVALNSLISACGRNGRADIALEVLNDMYQPDLLSYRKAMIACNQAEHEARRVAVKSGSTGSYNENQEFQWWECALSLLRRMKEDGFKPDMPTYSSAISACEAAGKWQRALSILQTAIQDSHDDSLNLYCFNAALAACEKGNAWVEALDLFERMKQMSGRGLSPNVVTYGSLILALENAGQKDMALSIFRDAMRKDVVKPWRNTRDEKGNYMRAMDLHSFSAAMARAAVRNHLEQLRSKSPTDEFHDLVIVVGKGLRSGDEQPVLRDAAEQVLLREYGLTSEVDSSNYGRLLVKGEAIKNMVARWNL</sequence>
<dbReference type="InParanoid" id="A0A1Z5K8G4"/>
<feature type="repeat" description="PPR" evidence="2">
    <location>
        <begin position="717"/>
        <end position="752"/>
    </location>
</feature>
<accession>A0A1Z5K8G4</accession>
<dbReference type="InterPro" id="IPR011990">
    <property type="entry name" value="TPR-like_helical_dom_sf"/>
</dbReference>
<keyword evidence="1" id="KW-0677">Repeat</keyword>
<dbReference type="Pfam" id="PF01535">
    <property type="entry name" value="PPR"/>
    <property type="match status" value="2"/>
</dbReference>
<dbReference type="PROSITE" id="PS51375">
    <property type="entry name" value="PPR"/>
    <property type="match status" value="4"/>
</dbReference>
<comment type="caution">
    <text evidence="3">The sequence shown here is derived from an EMBL/GenBank/DDBJ whole genome shotgun (WGS) entry which is preliminary data.</text>
</comment>
<reference evidence="3 4" key="1">
    <citation type="journal article" date="2015" name="Plant Cell">
        <title>Oil accumulation by the oleaginous diatom Fistulifera solaris as revealed by the genome and transcriptome.</title>
        <authorList>
            <person name="Tanaka T."/>
            <person name="Maeda Y."/>
            <person name="Veluchamy A."/>
            <person name="Tanaka M."/>
            <person name="Abida H."/>
            <person name="Marechal E."/>
            <person name="Bowler C."/>
            <person name="Muto M."/>
            <person name="Sunaga Y."/>
            <person name="Tanaka M."/>
            <person name="Yoshino T."/>
            <person name="Taniguchi T."/>
            <person name="Fukuda Y."/>
            <person name="Nemoto M."/>
            <person name="Matsumoto M."/>
            <person name="Wong P.S."/>
            <person name="Aburatani S."/>
            <person name="Fujibuchi W."/>
        </authorList>
    </citation>
    <scope>NUCLEOTIDE SEQUENCE [LARGE SCALE GENOMIC DNA]</scope>
    <source>
        <strain evidence="3 4">JPCC DA0580</strain>
    </source>
</reference>